<gene>
    <name evidence="1" type="ORF">A2557_09135</name>
</gene>
<dbReference type="Proteomes" id="UP000177583">
    <property type="component" value="Unassembled WGS sequence"/>
</dbReference>
<reference evidence="1 2" key="1">
    <citation type="journal article" date="2016" name="Nat. Commun.">
        <title>Thousands of microbial genomes shed light on interconnected biogeochemical processes in an aquifer system.</title>
        <authorList>
            <person name="Anantharaman K."/>
            <person name="Brown C.T."/>
            <person name="Hug L.A."/>
            <person name="Sharon I."/>
            <person name="Castelle C.J."/>
            <person name="Probst A.J."/>
            <person name="Thomas B.C."/>
            <person name="Singh A."/>
            <person name="Wilkins M.J."/>
            <person name="Karaoz U."/>
            <person name="Brodie E.L."/>
            <person name="Williams K.H."/>
            <person name="Hubbard S.S."/>
            <person name="Banfield J.F."/>
        </authorList>
    </citation>
    <scope>NUCLEOTIDE SEQUENCE [LARGE SCALE GENOMIC DNA]</scope>
</reference>
<dbReference type="EMBL" id="MFNF01000029">
    <property type="protein sequence ID" value="OGH01728.1"/>
    <property type="molecule type" value="Genomic_DNA"/>
</dbReference>
<sequence length="199" mass="22409">MRNSLNNQSAEGKMRRLSLMLAFLFAVFSGTGIAEDKPLDVPACYQAFSKYSPKDVVAFAQKARDHILKDGKAALADFNKIGPYTFESFPYSPPMTVLRCDEMRGETFFLEQMYKEVTSPDYLKKFVDAKGEHTFVKLCSKVRGGSNAAWVMQEHFWIGCDGPLTMGVLLLRVPGTPYFLQSSLPTDKYKLEDFEAALK</sequence>
<protein>
    <submittedName>
        <fullName evidence="1">Uncharacterized protein</fullName>
    </submittedName>
</protein>
<evidence type="ECO:0000313" key="1">
    <source>
        <dbReference type="EMBL" id="OGH01728.1"/>
    </source>
</evidence>
<dbReference type="AlphaFoldDB" id="A0A1F6GUF0"/>
<name>A0A1F6GUF0_9PROT</name>
<evidence type="ECO:0000313" key="2">
    <source>
        <dbReference type="Proteomes" id="UP000177583"/>
    </source>
</evidence>
<organism evidence="1 2">
    <name type="scientific">Candidatus Lambdaproteobacteria bacterium RIFOXYD2_FULL_56_26</name>
    <dbReference type="NCBI Taxonomy" id="1817773"/>
    <lineage>
        <taxon>Bacteria</taxon>
        <taxon>Pseudomonadati</taxon>
        <taxon>Pseudomonadota</taxon>
        <taxon>Candidatus Lambdaproteobacteria</taxon>
    </lineage>
</organism>
<comment type="caution">
    <text evidence="1">The sequence shown here is derived from an EMBL/GenBank/DDBJ whole genome shotgun (WGS) entry which is preliminary data.</text>
</comment>
<proteinExistence type="predicted"/>
<accession>A0A1F6GUF0</accession>